<accession>A0AAV4FC71</accession>
<keyword evidence="3" id="KW-1185">Reference proteome</keyword>
<evidence type="ECO:0000313" key="2">
    <source>
        <dbReference type="EMBL" id="GFR70889.1"/>
    </source>
</evidence>
<comment type="caution">
    <text evidence="2">The sequence shown here is derived from an EMBL/GenBank/DDBJ whole genome shotgun (WGS) entry which is preliminary data.</text>
</comment>
<evidence type="ECO:0000313" key="3">
    <source>
        <dbReference type="Proteomes" id="UP000762676"/>
    </source>
</evidence>
<evidence type="ECO:0000256" key="1">
    <source>
        <dbReference type="SAM" id="MobiDB-lite"/>
    </source>
</evidence>
<name>A0AAV4FC71_9GAST</name>
<gene>
    <name evidence="2" type="ORF">ElyMa_005664800</name>
</gene>
<dbReference type="EMBL" id="BMAT01011341">
    <property type="protein sequence ID" value="GFR70889.1"/>
    <property type="molecule type" value="Genomic_DNA"/>
</dbReference>
<proteinExistence type="predicted"/>
<sequence>MTTRDTALGLSSAKVLSGPLSGPVDTEADTSSEIPEEEIIAFVNMVMTDKPATGTNWRRATVRSTMPHVETLHQKRMANNNQRRSRDG</sequence>
<organism evidence="2 3">
    <name type="scientific">Elysia marginata</name>
    <dbReference type="NCBI Taxonomy" id="1093978"/>
    <lineage>
        <taxon>Eukaryota</taxon>
        <taxon>Metazoa</taxon>
        <taxon>Spiralia</taxon>
        <taxon>Lophotrochozoa</taxon>
        <taxon>Mollusca</taxon>
        <taxon>Gastropoda</taxon>
        <taxon>Heterobranchia</taxon>
        <taxon>Euthyneura</taxon>
        <taxon>Panpulmonata</taxon>
        <taxon>Sacoglossa</taxon>
        <taxon>Placobranchoidea</taxon>
        <taxon>Plakobranchidae</taxon>
        <taxon>Elysia</taxon>
    </lineage>
</organism>
<feature type="region of interest" description="Disordered" evidence="1">
    <location>
        <begin position="1"/>
        <end position="33"/>
    </location>
</feature>
<dbReference type="AlphaFoldDB" id="A0AAV4FC71"/>
<protein>
    <recommendedName>
        <fullName evidence="4">BEN domain-containing protein</fullName>
    </recommendedName>
</protein>
<evidence type="ECO:0008006" key="4">
    <source>
        <dbReference type="Google" id="ProtNLM"/>
    </source>
</evidence>
<reference evidence="2 3" key="1">
    <citation type="journal article" date="2021" name="Elife">
        <title>Chloroplast acquisition without the gene transfer in kleptoplastic sea slugs, Plakobranchus ocellatus.</title>
        <authorList>
            <person name="Maeda T."/>
            <person name="Takahashi S."/>
            <person name="Yoshida T."/>
            <person name="Shimamura S."/>
            <person name="Takaki Y."/>
            <person name="Nagai Y."/>
            <person name="Toyoda A."/>
            <person name="Suzuki Y."/>
            <person name="Arimoto A."/>
            <person name="Ishii H."/>
            <person name="Satoh N."/>
            <person name="Nishiyama T."/>
            <person name="Hasebe M."/>
            <person name="Maruyama T."/>
            <person name="Minagawa J."/>
            <person name="Obokata J."/>
            <person name="Shigenobu S."/>
        </authorList>
    </citation>
    <scope>NUCLEOTIDE SEQUENCE [LARGE SCALE GENOMIC DNA]</scope>
</reference>
<dbReference type="Proteomes" id="UP000762676">
    <property type="component" value="Unassembled WGS sequence"/>
</dbReference>